<sequence length="176" mass="19897">MSKCVKCGKHGLFVMVNIRTGLCASCQKQYEKELTAPVAPAPVEKTIEIPTIYIGNDMKYARIKHFDDVELAKLDTFPDFSKIHCCDDISFSSTGDGIIAKIYSEVIGRVVDESISKHITESLETKLPIFSQVLGYDDETGEIHIVVSFYKIVDYDYNDYAQERDDTLDNELVAYF</sequence>
<dbReference type="AlphaFoldDB" id="A0A0V8QGG0"/>
<evidence type="ECO:0000313" key="2">
    <source>
        <dbReference type="Proteomes" id="UP000054874"/>
    </source>
</evidence>
<comment type="caution">
    <text evidence="1">The sequence shown here is derived from an EMBL/GenBank/DDBJ whole genome shotgun (WGS) entry which is preliminary data.</text>
</comment>
<dbReference type="EMBL" id="LNAM01000112">
    <property type="protein sequence ID" value="KSV59649.1"/>
    <property type="molecule type" value="Genomic_DNA"/>
</dbReference>
<reference evidence="1 2" key="1">
    <citation type="submission" date="2015-11" db="EMBL/GenBank/DDBJ databases">
        <title>Butyribacter intestini gen. nov., sp. nov., a butyric acid-producing bacterium of the family Lachnospiraceae isolated from the human faeces.</title>
        <authorList>
            <person name="Zou Y."/>
            <person name="Xue W."/>
            <person name="Luo G."/>
            <person name="Lv M."/>
        </authorList>
    </citation>
    <scope>NUCLEOTIDE SEQUENCE [LARGE SCALE GENOMIC DNA]</scope>
    <source>
        <strain evidence="1 2">ACET-33324</strain>
    </source>
</reference>
<gene>
    <name evidence="1" type="ORF">ASU35_01250</name>
</gene>
<name>A0A0V8QGG0_9FIRM</name>
<dbReference type="RefSeq" id="WP_058352179.1">
    <property type="nucleotide sequence ID" value="NZ_CABMMD010000112.1"/>
</dbReference>
<accession>A0A0V8QGG0</accession>
<evidence type="ECO:0000313" key="1">
    <source>
        <dbReference type="EMBL" id="KSV59649.1"/>
    </source>
</evidence>
<keyword evidence="2" id="KW-1185">Reference proteome</keyword>
<proteinExistence type="predicted"/>
<dbReference type="Proteomes" id="UP000054874">
    <property type="component" value="Unassembled WGS sequence"/>
</dbReference>
<dbReference type="STRING" id="290052.ASU35_01250"/>
<organism evidence="1 2">
    <name type="scientific">Acetivibrio ethanolgignens</name>
    <dbReference type="NCBI Taxonomy" id="290052"/>
    <lineage>
        <taxon>Bacteria</taxon>
        <taxon>Bacillati</taxon>
        <taxon>Bacillota</taxon>
        <taxon>Clostridia</taxon>
        <taxon>Eubacteriales</taxon>
        <taxon>Oscillospiraceae</taxon>
        <taxon>Acetivibrio</taxon>
    </lineage>
</organism>
<protein>
    <submittedName>
        <fullName evidence="1">Uncharacterized protein</fullName>
    </submittedName>
</protein>